<dbReference type="PROSITE" id="PS51737">
    <property type="entry name" value="RECOMBINASE_DNA_BIND"/>
    <property type="match status" value="1"/>
</dbReference>
<feature type="coiled-coil region" evidence="6">
    <location>
        <begin position="362"/>
        <end position="417"/>
    </location>
</feature>
<reference evidence="9 10" key="1">
    <citation type="journal article" date="2015" name="Int. J. Syst. Evol. Microbiol.">
        <title>Mariniphaga sediminis sp. nov., isolated from coastal sediment.</title>
        <authorList>
            <person name="Wang F.Q."/>
            <person name="Shen Q.Y."/>
            <person name="Chen G.J."/>
            <person name="Du Z.J."/>
        </authorList>
    </citation>
    <scope>NUCLEOTIDE SEQUENCE [LARGE SCALE GENOMIC DNA]</scope>
    <source>
        <strain evidence="9 10">SY21</strain>
    </source>
</reference>
<dbReference type="SMART" id="SM00857">
    <property type="entry name" value="Resolvase"/>
    <property type="match status" value="1"/>
</dbReference>
<evidence type="ECO:0000259" key="7">
    <source>
        <dbReference type="PROSITE" id="PS51736"/>
    </source>
</evidence>
<evidence type="ECO:0000256" key="5">
    <source>
        <dbReference type="PROSITE-ProRule" id="PRU10137"/>
    </source>
</evidence>
<dbReference type="PROSITE" id="PS00397">
    <property type="entry name" value="RECOMBINASES_1"/>
    <property type="match status" value="1"/>
</dbReference>
<dbReference type="AlphaFoldDB" id="A0A399D6A5"/>
<keyword evidence="3" id="KW-0233">DNA recombination</keyword>
<dbReference type="PANTHER" id="PTHR30461:SF2">
    <property type="entry name" value="SERINE RECOMBINASE PINE-RELATED"/>
    <property type="match status" value="1"/>
</dbReference>
<dbReference type="Gene3D" id="3.90.1750.20">
    <property type="entry name" value="Putative Large Serine Recombinase, Chain B, Domain 2"/>
    <property type="match status" value="1"/>
</dbReference>
<dbReference type="GO" id="GO:0000150">
    <property type="term" value="F:DNA strand exchange activity"/>
    <property type="evidence" value="ECO:0007669"/>
    <property type="project" value="InterPro"/>
</dbReference>
<feature type="domain" description="Resolvase/invertase-type recombinase catalytic" evidence="7">
    <location>
        <begin position="4"/>
        <end position="155"/>
    </location>
</feature>
<evidence type="ECO:0000256" key="2">
    <source>
        <dbReference type="ARBA" id="ARBA00023125"/>
    </source>
</evidence>
<dbReference type="SUPFAM" id="SSF53041">
    <property type="entry name" value="Resolvase-like"/>
    <property type="match status" value="1"/>
</dbReference>
<evidence type="ECO:0000313" key="10">
    <source>
        <dbReference type="Proteomes" id="UP000266441"/>
    </source>
</evidence>
<sequence length="622" mass="72931">MAQRCAIYIRVSSDIQDYERQVSDLKSFVKDNNFIFEDKNLYEDKLSGFKDEREREGLAKLLKEVIASNIKIVLVWEMSRLARKPIILLELTDFFQNNSINVYFYIQRFWLLDETGKVSPQAGLSISVFGWLTEYEARLTKERFISAKTNNVKHGKYNGGKIPFGYTLDNENRFVVNDKIIESLDKSEADIVREVFDLYEDGLTCSKISRICRSKKYPKIVCNTHTLARVLRNTQYIGYKIVKLGIRPTPPLISKAQFNLVQELVESNKTKADKGKKHIFLLRGKLKCAVCGEYYVGKQTDDAYICPKNSGSNKTNKGTSCRGSNISISTLDGITWELVKENLINMPDTEVEGFFISSTDKIDNLKNQINEFQDLLKGIENRRKRTNIIFQNEGYSVEEYTNEIGKINNEKNECLRSIELYEQDLRYNERILEESNNISNRLQELDSISDRVQIKKVIKTIVREITFHKIGFFKTIVIIEYINNYKEMILYNAVAKKNSNRFKKLNYTFYYFNPDDNQFYALESENDIYFEAKTEYLKKNNIGLNLPDKISAQMFHGICRTSNLTDYDPYEIRIPHPRYDYNKVYSFDEMLLHPDDSKTSTHPYSKITYFKELKRERFNRKR</sequence>
<dbReference type="CDD" id="cd03768">
    <property type="entry name" value="SR_ResInv"/>
    <property type="match status" value="1"/>
</dbReference>
<dbReference type="InterPro" id="IPR006118">
    <property type="entry name" value="Recombinase_CS"/>
</dbReference>
<keyword evidence="1" id="KW-0229">DNA integration</keyword>
<dbReference type="InterPro" id="IPR036162">
    <property type="entry name" value="Resolvase-like_N_sf"/>
</dbReference>
<comment type="caution">
    <text evidence="9">The sequence shown here is derived from an EMBL/GenBank/DDBJ whole genome shotgun (WGS) entry which is preliminary data.</text>
</comment>
<dbReference type="RefSeq" id="WP_119348759.1">
    <property type="nucleotide sequence ID" value="NZ_QWET01000003.1"/>
</dbReference>
<evidence type="ECO:0000259" key="8">
    <source>
        <dbReference type="PROSITE" id="PS51737"/>
    </source>
</evidence>
<organism evidence="9 10">
    <name type="scientific">Mariniphaga sediminis</name>
    <dbReference type="NCBI Taxonomy" id="1628158"/>
    <lineage>
        <taxon>Bacteria</taxon>
        <taxon>Pseudomonadati</taxon>
        <taxon>Bacteroidota</taxon>
        <taxon>Bacteroidia</taxon>
        <taxon>Marinilabiliales</taxon>
        <taxon>Prolixibacteraceae</taxon>
        <taxon>Mariniphaga</taxon>
    </lineage>
</organism>
<keyword evidence="2" id="KW-0238">DNA-binding</keyword>
<protein>
    <submittedName>
        <fullName evidence="9">Recombinase family protein</fullName>
    </submittedName>
</protein>
<dbReference type="GO" id="GO:0003677">
    <property type="term" value="F:DNA binding"/>
    <property type="evidence" value="ECO:0007669"/>
    <property type="project" value="UniProtKB-KW"/>
</dbReference>
<name>A0A399D6A5_9BACT</name>
<dbReference type="InterPro" id="IPR011109">
    <property type="entry name" value="DNA_bind_recombinase_dom"/>
</dbReference>
<dbReference type="GO" id="GO:0015074">
    <property type="term" value="P:DNA integration"/>
    <property type="evidence" value="ECO:0007669"/>
    <property type="project" value="UniProtKB-KW"/>
</dbReference>
<dbReference type="PROSITE" id="PS51736">
    <property type="entry name" value="RECOMBINASES_3"/>
    <property type="match status" value="1"/>
</dbReference>
<dbReference type="InterPro" id="IPR050639">
    <property type="entry name" value="SSR_resolvase"/>
</dbReference>
<dbReference type="InterPro" id="IPR038109">
    <property type="entry name" value="DNA_bind_recomb_sf"/>
</dbReference>
<evidence type="ECO:0000256" key="4">
    <source>
        <dbReference type="PIRSR" id="PIRSR606118-50"/>
    </source>
</evidence>
<keyword evidence="10" id="KW-1185">Reference proteome</keyword>
<proteinExistence type="predicted"/>
<feature type="domain" description="Recombinase" evidence="8">
    <location>
        <begin position="163"/>
        <end position="271"/>
    </location>
</feature>
<dbReference type="EMBL" id="QWET01000003">
    <property type="protein sequence ID" value="RIH66172.1"/>
    <property type="molecule type" value="Genomic_DNA"/>
</dbReference>
<dbReference type="InterPro" id="IPR006119">
    <property type="entry name" value="Resolv_N"/>
</dbReference>
<dbReference type="Pfam" id="PF13408">
    <property type="entry name" value="Zn_ribbon_recom"/>
    <property type="match status" value="1"/>
</dbReference>
<feature type="active site" description="O-(5'-phospho-DNA)-serine intermediate" evidence="4 5">
    <location>
        <position position="12"/>
    </location>
</feature>
<dbReference type="Gene3D" id="3.40.50.1390">
    <property type="entry name" value="Resolvase, N-terminal catalytic domain"/>
    <property type="match status" value="1"/>
</dbReference>
<dbReference type="OrthoDB" id="9797501at2"/>
<dbReference type="PANTHER" id="PTHR30461">
    <property type="entry name" value="DNA-INVERTASE FROM LAMBDOID PROPHAGE"/>
    <property type="match status" value="1"/>
</dbReference>
<keyword evidence="6" id="KW-0175">Coiled coil</keyword>
<evidence type="ECO:0000256" key="1">
    <source>
        <dbReference type="ARBA" id="ARBA00022908"/>
    </source>
</evidence>
<dbReference type="InterPro" id="IPR025827">
    <property type="entry name" value="Zn_ribbon_recom_dom"/>
</dbReference>
<dbReference type="Proteomes" id="UP000266441">
    <property type="component" value="Unassembled WGS sequence"/>
</dbReference>
<evidence type="ECO:0000256" key="6">
    <source>
        <dbReference type="SAM" id="Coils"/>
    </source>
</evidence>
<accession>A0A399D6A5</accession>
<dbReference type="Pfam" id="PF07508">
    <property type="entry name" value="Recombinase"/>
    <property type="match status" value="1"/>
</dbReference>
<evidence type="ECO:0000256" key="3">
    <source>
        <dbReference type="ARBA" id="ARBA00023172"/>
    </source>
</evidence>
<evidence type="ECO:0000313" key="9">
    <source>
        <dbReference type="EMBL" id="RIH66172.1"/>
    </source>
</evidence>
<gene>
    <name evidence="9" type="ORF">D1164_04480</name>
</gene>
<dbReference type="Pfam" id="PF00239">
    <property type="entry name" value="Resolvase"/>
    <property type="match status" value="1"/>
</dbReference>